<dbReference type="InterPro" id="IPR022385">
    <property type="entry name" value="Rhs_assc_core"/>
</dbReference>
<dbReference type="InterPro" id="IPR056823">
    <property type="entry name" value="TEN-like_YD-shell"/>
</dbReference>
<organism evidence="5 6">
    <name type="scientific">Luteibacter yeojuensis</name>
    <dbReference type="NCBI Taxonomy" id="345309"/>
    <lineage>
        <taxon>Bacteria</taxon>
        <taxon>Pseudomonadati</taxon>
        <taxon>Pseudomonadota</taxon>
        <taxon>Gammaproteobacteria</taxon>
        <taxon>Lysobacterales</taxon>
        <taxon>Rhodanobacteraceae</taxon>
        <taxon>Luteibacter</taxon>
    </lineage>
</organism>
<feature type="domain" description="Teneurin-like YD-shell" evidence="4">
    <location>
        <begin position="44"/>
        <end position="139"/>
    </location>
</feature>
<dbReference type="RefSeq" id="WP_166701024.1">
    <property type="nucleotide sequence ID" value="NZ_JAAQTL010000002.1"/>
</dbReference>
<evidence type="ECO:0000256" key="1">
    <source>
        <dbReference type="ARBA" id="ARBA00022737"/>
    </source>
</evidence>
<evidence type="ECO:0000259" key="4">
    <source>
        <dbReference type="Pfam" id="PF25023"/>
    </source>
</evidence>
<dbReference type="InterPro" id="IPR050708">
    <property type="entry name" value="T6SS_VgrG/RHS"/>
</dbReference>
<keyword evidence="1" id="KW-0677">Repeat</keyword>
<dbReference type="AlphaFoldDB" id="A0A7X5TR54"/>
<protein>
    <recommendedName>
        <fullName evidence="4">Teneurin-like YD-shell domain-containing protein</fullName>
    </recommendedName>
</protein>
<name>A0A7X5TR54_9GAMM</name>
<evidence type="ECO:0000313" key="6">
    <source>
        <dbReference type="Proteomes" id="UP000518878"/>
    </source>
</evidence>
<sequence length="296" mass="31729">MRTMAMIELCRSVRGVAGRFLCFIAITLAALCGNSSVAAETVTYYYTSPQGTVLATTDEAGNVLSTADYRPYGGQVLGVAEPGPGYTGHIYDLDSGLVYMQARYYDPDIGRFMSVDPLSSELANLLNVDDYAYASDNPVVNWDPTGLCPISVDGQECPATEPPLPLPKDDQAPTTSPPPPPSKSIVQLDEVKVTPNTGSVGIPPPIFRPPGGRRIFRPSIFKPVVRRIDDFLSNRIVKMLTFKTAKIAKSGVLKVTPVGFGVEVVTHIEDLGGCDDNGHCADEAPQSSLRNPPAKP</sequence>
<dbReference type="Pfam" id="PF25023">
    <property type="entry name" value="TEN_YD-shell"/>
    <property type="match status" value="1"/>
</dbReference>
<dbReference type="PANTHER" id="PTHR32305">
    <property type="match status" value="1"/>
</dbReference>
<dbReference type="EMBL" id="JAAQTL010000002">
    <property type="protein sequence ID" value="NID17236.1"/>
    <property type="molecule type" value="Genomic_DNA"/>
</dbReference>
<dbReference type="NCBIfam" id="TIGR03696">
    <property type="entry name" value="Rhs_assc_core"/>
    <property type="match status" value="1"/>
</dbReference>
<accession>A0A7X5TR54</accession>
<evidence type="ECO:0000256" key="2">
    <source>
        <dbReference type="SAM" id="MobiDB-lite"/>
    </source>
</evidence>
<gene>
    <name evidence="5" type="ORF">HBF32_17295</name>
</gene>
<evidence type="ECO:0000256" key="3">
    <source>
        <dbReference type="SAM" id="SignalP"/>
    </source>
</evidence>
<proteinExistence type="predicted"/>
<reference evidence="5 6" key="1">
    <citation type="journal article" date="2006" name="Int. J. Syst. Evol. Microbiol.">
        <title>Dyella yeojuensis sp. nov., isolated from greenhouse soil in Korea.</title>
        <authorList>
            <person name="Kim B.Y."/>
            <person name="Weon H.Y."/>
            <person name="Lee K.H."/>
            <person name="Seok S.J."/>
            <person name="Kwon S.W."/>
            <person name="Go S.J."/>
            <person name="Stackebrandt E."/>
        </authorList>
    </citation>
    <scope>NUCLEOTIDE SEQUENCE [LARGE SCALE GENOMIC DNA]</scope>
    <source>
        <strain evidence="5 6">DSM 17673</strain>
    </source>
</reference>
<keyword evidence="3" id="KW-0732">Signal</keyword>
<dbReference type="Proteomes" id="UP000518878">
    <property type="component" value="Unassembled WGS sequence"/>
</dbReference>
<feature type="signal peptide" evidence="3">
    <location>
        <begin position="1"/>
        <end position="38"/>
    </location>
</feature>
<dbReference type="PANTHER" id="PTHR32305:SF17">
    <property type="entry name" value="TRNA NUCLEASE WAPA"/>
    <property type="match status" value="1"/>
</dbReference>
<comment type="caution">
    <text evidence="5">The sequence shown here is derived from an EMBL/GenBank/DDBJ whole genome shotgun (WGS) entry which is preliminary data.</text>
</comment>
<dbReference type="Gene3D" id="2.180.10.10">
    <property type="entry name" value="RHS repeat-associated core"/>
    <property type="match status" value="1"/>
</dbReference>
<evidence type="ECO:0000313" key="5">
    <source>
        <dbReference type="EMBL" id="NID17236.1"/>
    </source>
</evidence>
<feature type="chain" id="PRO_5031285190" description="Teneurin-like YD-shell domain-containing protein" evidence="3">
    <location>
        <begin position="39"/>
        <end position="296"/>
    </location>
</feature>
<keyword evidence="6" id="KW-1185">Reference proteome</keyword>
<feature type="region of interest" description="Disordered" evidence="2">
    <location>
        <begin position="154"/>
        <end position="185"/>
    </location>
</feature>